<evidence type="ECO:0000313" key="4">
    <source>
        <dbReference type="Proteomes" id="UP000195043"/>
    </source>
</evidence>
<dbReference type="SUPFAM" id="SSF140652">
    <property type="entry name" value="YozE-like"/>
    <property type="match status" value="1"/>
</dbReference>
<dbReference type="Gene3D" id="1.10.150.260">
    <property type="entry name" value="YozE SAM-like"/>
    <property type="match status" value="1"/>
</dbReference>
<keyword evidence="4" id="KW-1185">Reference proteome</keyword>
<evidence type="ECO:0000259" key="2">
    <source>
        <dbReference type="Pfam" id="PF06855"/>
    </source>
</evidence>
<organism evidence="3 4">
    <name type="scientific">Candidatus Enterococcus testudinis</name>
    <dbReference type="NCBI Taxonomy" id="1834191"/>
    <lineage>
        <taxon>Bacteria</taxon>
        <taxon>Bacillati</taxon>
        <taxon>Bacillota</taxon>
        <taxon>Bacilli</taxon>
        <taxon>Lactobacillales</taxon>
        <taxon>Enterococcaceae</taxon>
        <taxon>Enterococcus</taxon>
    </lineage>
</organism>
<accession>A0A242A7D2</accession>
<feature type="domain" description="YozE SAM-like" evidence="2">
    <location>
        <begin position="19"/>
        <end position="84"/>
    </location>
</feature>
<dbReference type="InterPro" id="IPR023089">
    <property type="entry name" value="YozE_SAM-like"/>
</dbReference>
<dbReference type="NCBIfam" id="NF010193">
    <property type="entry name" value="PRK13672.1"/>
    <property type="match status" value="1"/>
</dbReference>
<protein>
    <recommendedName>
        <fullName evidence="1">UPF0346 protein A5886_002025</fullName>
    </recommendedName>
</protein>
<evidence type="ECO:0000256" key="1">
    <source>
        <dbReference type="HAMAP-Rule" id="MF_01538"/>
    </source>
</evidence>
<dbReference type="AlphaFoldDB" id="A0A242A7D2"/>
<dbReference type="InterPro" id="IPR010673">
    <property type="entry name" value="UPF0346"/>
</dbReference>
<evidence type="ECO:0000313" key="3">
    <source>
        <dbReference type="EMBL" id="OTN76946.1"/>
    </source>
</evidence>
<dbReference type="InterPro" id="IPR036806">
    <property type="entry name" value="YozE_SAM-like_sf"/>
</dbReference>
<proteinExistence type="inferred from homology"/>
<dbReference type="PIRSF" id="PIRSF037262">
    <property type="entry name" value="UCP037262"/>
    <property type="match status" value="1"/>
</dbReference>
<gene>
    <name evidence="3" type="ORF">A5886_002025</name>
</gene>
<comment type="similarity">
    <text evidence="1">Belongs to the UPF0346 family.</text>
</comment>
<comment type="caution">
    <text evidence="3">The sequence shown here is derived from an EMBL/GenBank/DDBJ whole genome shotgun (WGS) entry which is preliminary data.</text>
</comment>
<dbReference type="STRING" id="1834191.A5886_002025"/>
<dbReference type="EMBL" id="NGKU01000001">
    <property type="protein sequence ID" value="OTN76946.1"/>
    <property type="molecule type" value="Genomic_DNA"/>
</dbReference>
<dbReference type="Pfam" id="PF06855">
    <property type="entry name" value="YozE_SAM_like"/>
    <property type="match status" value="1"/>
</dbReference>
<sequence>MRVVQPFLRTIGIKTMRKSFYSYLMAVKGPSHTDEAQIFATHASHDSQFPKHTDDYEEISSYLEMSVDYLPSMDIFDRIWADYTENNR</sequence>
<dbReference type="Proteomes" id="UP000195043">
    <property type="component" value="Unassembled WGS sequence"/>
</dbReference>
<reference evidence="3 4" key="1">
    <citation type="submission" date="2017-05" db="EMBL/GenBank/DDBJ databases">
        <title>The Genome Sequence of Enterococcus sp. 8G7_MSG3316.</title>
        <authorList>
            <consortium name="The Broad Institute Genomics Platform"/>
            <consortium name="The Broad Institute Genomic Center for Infectious Diseases"/>
            <person name="Earl A."/>
            <person name="Manson A."/>
            <person name="Schwartman J."/>
            <person name="Gilmore M."/>
            <person name="Abouelleil A."/>
            <person name="Cao P."/>
            <person name="Chapman S."/>
            <person name="Cusick C."/>
            <person name="Shea T."/>
            <person name="Young S."/>
            <person name="Neafsey D."/>
            <person name="Nusbaum C."/>
            <person name="Birren B."/>
        </authorList>
    </citation>
    <scope>NUCLEOTIDE SEQUENCE [LARGE SCALE GENOMIC DNA]</scope>
    <source>
        <strain evidence="3 4">8G7_MSG3316</strain>
    </source>
</reference>
<dbReference type="HAMAP" id="MF_01538">
    <property type="entry name" value="UPF0346"/>
    <property type="match status" value="1"/>
</dbReference>
<name>A0A242A7D2_9ENTE</name>